<feature type="region of interest" description="Disordered" evidence="1">
    <location>
        <begin position="40"/>
        <end position="59"/>
    </location>
</feature>
<dbReference type="EMBL" id="PDLO01000009">
    <property type="protein sequence ID" value="PHK97302.1"/>
    <property type="molecule type" value="Genomic_DNA"/>
</dbReference>
<dbReference type="AlphaFoldDB" id="A0A2G0CBG3"/>
<evidence type="ECO:0000313" key="2">
    <source>
        <dbReference type="EMBL" id="PHK97302.1"/>
    </source>
</evidence>
<organism evidence="2 3">
    <name type="scientific">Neolewinella marina</name>
    <dbReference type="NCBI Taxonomy" id="438751"/>
    <lineage>
        <taxon>Bacteria</taxon>
        <taxon>Pseudomonadati</taxon>
        <taxon>Bacteroidota</taxon>
        <taxon>Saprospiria</taxon>
        <taxon>Saprospirales</taxon>
        <taxon>Lewinellaceae</taxon>
        <taxon>Neolewinella</taxon>
    </lineage>
</organism>
<accession>A0A2G0CBG3</accession>
<reference evidence="2 3" key="1">
    <citation type="submission" date="2017-10" db="EMBL/GenBank/DDBJ databases">
        <title>The draft genome sequence of Lewinella marina KCTC 32374.</title>
        <authorList>
            <person name="Wang K."/>
        </authorList>
    </citation>
    <scope>NUCLEOTIDE SEQUENCE [LARGE SCALE GENOMIC DNA]</scope>
    <source>
        <strain evidence="2 3">MKG-38</strain>
    </source>
</reference>
<keyword evidence="3" id="KW-1185">Reference proteome</keyword>
<evidence type="ECO:0000256" key="1">
    <source>
        <dbReference type="SAM" id="MobiDB-lite"/>
    </source>
</evidence>
<sequence>MPRAEGLQARLFSDHGGAEVHGGIYQLPFARQLTTLVQAGMSSDVERRRRESSDVFAGR</sequence>
<evidence type="ECO:0000313" key="3">
    <source>
        <dbReference type="Proteomes" id="UP000226437"/>
    </source>
</evidence>
<gene>
    <name evidence="2" type="ORF">CGL56_15965</name>
</gene>
<name>A0A2G0CBG3_9BACT</name>
<protein>
    <submittedName>
        <fullName evidence="2">Uncharacterized protein</fullName>
    </submittedName>
</protein>
<feature type="compositionally biased region" description="Basic and acidic residues" evidence="1">
    <location>
        <begin position="44"/>
        <end position="53"/>
    </location>
</feature>
<comment type="caution">
    <text evidence="2">The sequence shown here is derived from an EMBL/GenBank/DDBJ whole genome shotgun (WGS) entry which is preliminary data.</text>
</comment>
<dbReference type="Proteomes" id="UP000226437">
    <property type="component" value="Unassembled WGS sequence"/>
</dbReference>
<proteinExistence type="predicted"/>